<feature type="domain" description="Protein kinase" evidence="21">
    <location>
        <begin position="311"/>
        <end position="604"/>
    </location>
</feature>
<name>A0A443NIC1_9MAGN</name>
<dbReference type="InterPro" id="IPR051824">
    <property type="entry name" value="LRR_Rcpt-Like_S/T_Kinase"/>
</dbReference>
<evidence type="ECO:0000256" key="4">
    <source>
        <dbReference type="ARBA" id="ARBA00022527"/>
    </source>
</evidence>
<evidence type="ECO:0000313" key="22">
    <source>
        <dbReference type="EMBL" id="RWR78267.1"/>
    </source>
</evidence>
<dbReference type="GO" id="GO:0004674">
    <property type="term" value="F:protein serine/threonine kinase activity"/>
    <property type="evidence" value="ECO:0007669"/>
    <property type="project" value="UniProtKB-KW"/>
</dbReference>
<comment type="subcellular location">
    <subcellularLocation>
        <location evidence="1">Cell membrane</location>
        <topology evidence="1">Single-pass membrane protein</topology>
    </subcellularLocation>
</comment>
<keyword evidence="12 22" id="KW-0418">Kinase</keyword>
<evidence type="ECO:0000256" key="7">
    <source>
        <dbReference type="ARBA" id="ARBA00022679"/>
    </source>
</evidence>
<dbReference type="GO" id="GO:0005886">
    <property type="term" value="C:plasma membrane"/>
    <property type="evidence" value="ECO:0007669"/>
    <property type="project" value="UniProtKB-SubCell"/>
</dbReference>
<evidence type="ECO:0000256" key="19">
    <source>
        <dbReference type="PROSITE-ProRule" id="PRU10141"/>
    </source>
</evidence>
<dbReference type="FunFam" id="3.30.200.20:FF:000512">
    <property type="entry name" value="Receptor-like protein kinase HSL1"/>
    <property type="match status" value="1"/>
</dbReference>
<dbReference type="Pfam" id="PF00069">
    <property type="entry name" value="Pkinase"/>
    <property type="match status" value="1"/>
</dbReference>
<dbReference type="OrthoDB" id="4062651at2759"/>
<evidence type="ECO:0000256" key="5">
    <source>
        <dbReference type="ARBA" id="ARBA00022553"/>
    </source>
</evidence>
<keyword evidence="8 20" id="KW-0812">Transmembrane</keyword>
<dbReference type="EMBL" id="QPKB01000002">
    <property type="protein sequence ID" value="RWR78267.1"/>
    <property type="molecule type" value="Genomic_DNA"/>
</dbReference>
<dbReference type="Proteomes" id="UP000283530">
    <property type="component" value="Unassembled WGS sequence"/>
</dbReference>
<evidence type="ECO:0000313" key="23">
    <source>
        <dbReference type="Proteomes" id="UP000283530"/>
    </source>
</evidence>
<gene>
    <name evidence="22" type="ORF">CKAN_00679100</name>
</gene>
<dbReference type="AlphaFoldDB" id="A0A443NIC1"/>
<dbReference type="Pfam" id="PF07714">
    <property type="entry name" value="PK_Tyr_Ser-Thr"/>
    <property type="match status" value="1"/>
</dbReference>
<evidence type="ECO:0000256" key="12">
    <source>
        <dbReference type="ARBA" id="ARBA00022777"/>
    </source>
</evidence>
<keyword evidence="16" id="KW-0325">Glycoprotein</keyword>
<proteinExistence type="predicted"/>
<dbReference type="PROSITE" id="PS00107">
    <property type="entry name" value="PROTEIN_KINASE_ATP"/>
    <property type="match status" value="1"/>
</dbReference>
<dbReference type="SUPFAM" id="SSF56112">
    <property type="entry name" value="Protein kinase-like (PK-like)"/>
    <property type="match status" value="2"/>
</dbReference>
<keyword evidence="11 19" id="KW-0547">Nucleotide-binding</keyword>
<dbReference type="Gene3D" id="1.10.510.10">
    <property type="entry name" value="Transferase(Phosphotransferase) domain 1"/>
    <property type="match status" value="2"/>
</dbReference>
<keyword evidence="15 20" id="KW-0472">Membrane</keyword>
<feature type="transmembrane region" description="Helical" evidence="20">
    <location>
        <begin position="242"/>
        <end position="266"/>
    </location>
</feature>
<dbReference type="InterPro" id="IPR000719">
    <property type="entry name" value="Prot_kinase_dom"/>
</dbReference>
<dbReference type="EC" id="2.7.11.1" evidence="2"/>
<dbReference type="InterPro" id="IPR017441">
    <property type="entry name" value="Protein_kinase_ATP_BS"/>
</dbReference>
<reference evidence="22 23" key="1">
    <citation type="journal article" date="2019" name="Nat. Plants">
        <title>Stout camphor tree genome fills gaps in understanding of flowering plant genome evolution.</title>
        <authorList>
            <person name="Chaw S.M."/>
            <person name="Liu Y.C."/>
            <person name="Wu Y.W."/>
            <person name="Wang H.Y."/>
            <person name="Lin C.I."/>
            <person name="Wu C.S."/>
            <person name="Ke H.M."/>
            <person name="Chang L.Y."/>
            <person name="Hsu C.Y."/>
            <person name="Yang H.T."/>
            <person name="Sudianto E."/>
            <person name="Hsu M.H."/>
            <person name="Wu K.P."/>
            <person name="Wang L.N."/>
            <person name="Leebens-Mack J.H."/>
            <person name="Tsai I.J."/>
        </authorList>
    </citation>
    <scope>NUCLEOTIDE SEQUENCE [LARGE SCALE GENOMIC DNA]</scope>
    <source>
        <strain evidence="23">cv. Chaw 1501</strain>
        <tissue evidence="22">Young leaves</tissue>
    </source>
</reference>
<dbReference type="GO" id="GO:0005524">
    <property type="term" value="F:ATP binding"/>
    <property type="evidence" value="ECO:0007669"/>
    <property type="project" value="UniProtKB-UniRule"/>
</dbReference>
<keyword evidence="13 19" id="KW-0067">ATP-binding</keyword>
<dbReference type="InterPro" id="IPR008271">
    <property type="entry name" value="Ser/Thr_kinase_AS"/>
</dbReference>
<evidence type="ECO:0000256" key="16">
    <source>
        <dbReference type="ARBA" id="ARBA00023180"/>
    </source>
</evidence>
<evidence type="ECO:0000256" key="20">
    <source>
        <dbReference type="SAM" id="Phobius"/>
    </source>
</evidence>
<dbReference type="Gene3D" id="3.30.200.20">
    <property type="entry name" value="Phosphorylase Kinase, domain 1"/>
    <property type="match status" value="1"/>
</dbReference>
<keyword evidence="6" id="KW-0433">Leucine-rich repeat</keyword>
<organism evidence="22 23">
    <name type="scientific">Cinnamomum micranthum f. kanehirae</name>
    <dbReference type="NCBI Taxonomy" id="337451"/>
    <lineage>
        <taxon>Eukaryota</taxon>
        <taxon>Viridiplantae</taxon>
        <taxon>Streptophyta</taxon>
        <taxon>Embryophyta</taxon>
        <taxon>Tracheophyta</taxon>
        <taxon>Spermatophyta</taxon>
        <taxon>Magnoliopsida</taxon>
        <taxon>Magnoliidae</taxon>
        <taxon>Laurales</taxon>
        <taxon>Lauraceae</taxon>
        <taxon>Cinnamomum</taxon>
    </lineage>
</organism>
<evidence type="ECO:0000256" key="14">
    <source>
        <dbReference type="ARBA" id="ARBA00022989"/>
    </source>
</evidence>
<keyword evidence="5" id="KW-0597">Phosphoprotein</keyword>
<dbReference type="PROSITE" id="PS50011">
    <property type="entry name" value="PROTEIN_KINASE_DOM"/>
    <property type="match status" value="2"/>
</dbReference>
<keyword evidence="14 20" id="KW-1133">Transmembrane helix</keyword>
<dbReference type="PROSITE" id="PS00108">
    <property type="entry name" value="PROTEIN_KINASE_ST"/>
    <property type="match status" value="2"/>
</dbReference>
<evidence type="ECO:0000256" key="11">
    <source>
        <dbReference type="ARBA" id="ARBA00022741"/>
    </source>
</evidence>
<evidence type="ECO:0000256" key="2">
    <source>
        <dbReference type="ARBA" id="ARBA00012513"/>
    </source>
</evidence>
<feature type="domain" description="Protein kinase" evidence="21">
    <location>
        <begin position="1"/>
        <end position="205"/>
    </location>
</feature>
<keyword evidence="23" id="KW-1185">Reference proteome</keyword>
<evidence type="ECO:0000256" key="10">
    <source>
        <dbReference type="ARBA" id="ARBA00022737"/>
    </source>
</evidence>
<evidence type="ECO:0000256" key="8">
    <source>
        <dbReference type="ARBA" id="ARBA00022692"/>
    </source>
</evidence>
<evidence type="ECO:0000256" key="6">
    <source>
        <dbReference type="ARBA" id="ARBA00022614"/>
    </source>
</evidence>
<dbReference type="FunFam" id="1.10.510.10:FF:000417">
    <property type="entry name" value="Leucine-rich repeat receptor-like protein kinase"/>
    <property type="match status" value="2"/>
</dbReference>
<comment type="catalytic activity">
    <reaction evidence="17">
        <text>L-threonyl-[protein] + ATP = O-phospho-L-threonyl-[protein] + ADP + H(+)</text>
        <dbReference type="Rhea" id="RHEA:46608"/>
        <dbReference type="Rhea" id="RHEA-COMP:11060"/>
        <dbReference type="Rhea" id="RHEA-COMP:11605"/>
        <dbReference type="ChEBI" id="CHEBI:15378"/>
        <dbReference type="ChEBI" id="CHEBI:30013"/>
        <dbReference type="ChEBI" id="CHEBI:30616"/>
        <dbReference type="ChEBI" id="CHEBI:61977"/>
        <dbReference type="ChEBI" id="CHEBI:456216"/>
        <dbReference type="EC" id="2.7.11.1"/>
    </reaction>
</comment>
<feature type="binding site" evidence="19">
    <location>
        <position position="343"/>
    </location>
    <ligand>
        <name>ATP</name>
        <dbReference type="ChEBI" id="CHEBI:30616"/>
    </ligand>
</feature>
<dbReference type="InterPro" id="IPR011009">
    <property type="entry name" value="Kinase-like_dom_sf"/>
</dbReference>
<dbReference type="InterPro" id="IPR001245">
    <property type="entry name" value="Ser-Thr/Tyr_kinase_cat_dom"/>
</dbReference>
<evidence type="ECO:0000256" key="13">
    <source>
        <dbReference type="ARBA" id="ARBA00022840"/>
    </source>
</evidence>
<keyword evidence="22" id="KW-0675">Receptor</keyword>
<keyword evidence="3" id="KW-1003">Cell membrane</keyword>
<evidence type="ECO:0000256" key="17">
    <source>
        <dbReference type="ARBA" id="ARBA00047899"/>
    </source>
</evidence>
<keyword evidence="10" id="KW-0677">Repeat</keyword>
<dbReference type="PANTHER" id="PTHR48006:SF92">
    <property type="entry name" value="LRR RECEPTOR-LIKE SERINE_THREONINE-PROTEIN KINASE GSO1"/>
    <property type="match status" value="1"/>
</dbReference>
<dbReference type="PANTHER" id="PTHR48006">
    <property type="entry name" value="LEUCINE-RICH REPEAT-CONTAINING PROTEIN DDB_G0281931-RELATED"/>
    <property type="match status" value="1"/>
</dbReference>
<sequence length="610" mass="69177">MENGSLDRWLYQKRIGKMGSEPLDWPIRLRIAVDAALGLCYMHHSCSPPIIHRDVKSSNILLDSDFRAQIADFGLARMLFRHGQGEPESMSAIAGTFGYIAPEYAVWARANEKSDVYSFGVVLLELATGKKACSTCDGCNGLVEWAWHHLLEGKDLVEAIDEELREEAAYLNEITRVQPGLNCTVMVPSHRPSMKQVSKSLPQTLQQKEQEISCHNHSKSNHNHSTNFNIRSCDSSKISPRFLASILAISVFLILLVLAFLAWFFVIRDHKNRKREQRREVKEEDDLPTPTWWFTSFHRLDFTEDNILNGLVESNLIGSGGSGKVYRISIGSQTDNFMVAVKKIYNSNKSDAKLEKEFQAEIEILGRIRHANIVKLLCCISREDSKLLVYEYMENGSLDRLLYQKRNGRMEPGQLDWPIRLRIAVDAAQGLCYMHHSCSLPIIHRDIKSSNILLDSEFKARIADFGLARMLFRHGQGEPESMSVIAGTFGYIAPEYAVWARANEKCDVYSFGVVLLELTTGKRACITCDGCNGLVEWAWHHLLEGKDLVEALDEELREDPSYLNEMTQVFNLGLNCTVNMPSHRPSMKHVLQILQRCGTPHTSEFQIVTL</sequence>
<evidence type="ECO:0000259" key="21">
    <source>
        <dbReference type="PROSITE" id="PS50011"/>
    </source>
</evidence>
<comment type="catalytic activity">
    <reaction evidence="18">
        <text>L-seryl-[protein] + ATP = O-phospho-L-seryl-[protein] + ADP + H(+)</text>
        <dbReference type="Rhea" id="RHEA:17989"/>
        <dbReference type="Rhea" id="RHEA-COMP:9863"/>
        <dbReference type="Rhea" id="RHEA-COMP:11604"/>
        <dbReference type="ChEBI" id="CHEBI:15378"/>
        <dbReference type="ChEBI" id="CHEBI:29999"/>
        <dbReference type="ChEBI" id="CHEBI:30616"/>
        <dbReference type="ChEBI" id="CHEBI:83421"/>
        <dbReference type="ChEBI" id="CHEBI:456216"/>
        <dbReference type="EC" id="2.7.11.1"/>
    </reaction>
</comment>
<dbReference type="SMART" id="SM00220">
    <property type="entry name" value="S_TKc"/>
    <property type="match status" value="1"/>
</dbReference>
<comment type="caution">
    <text evidence="22">The sequence shown here is derived from an EMBL/GenBank/DDBJ whole genome shotgun (WGS) entry which is preliminary data.</text>
</comment>
<dbReference type="STRING" id="337451.A0A443NIC1"/>
<keyword evidence="4" id="KW-0723">Serine/threonine-protein kinase</keyword>
<keyword evidence="7" id="KW-0808">Transferase</keyword>
<evidence type="ECO:0000256" key="9">
    <source>
        <dbReference type="ARBA" id="ARBA00022729"/>
    </source>
</evidence>
<evidence type="ECO:0000256" key="1">
    <source>
        <dbReference type="ARBA" id="ARBA00004162"/>
    </source>
</evidence>
<accession>A0A443NIC1</accession>
<keyword evidence="9" id="KW-0732">Signal</keyword>
<evidence type="ECO:0000256" key="15">
    <source>
        <dbReference type="ARBA" id="ARBA00023136"/>
    </source>
</evidence>
<evidence type="ECO:0000256" key="3">
    <source>
        <dbReference type="ARBA" id="ARBA00022475"/>
    </source>
</evidence>
<protein>
    <recommendedName>
        <fullName evidence="2">non-specific serine/threonine protein kinase</fullName>
        <ecNumber evidence="2">2.7.11.1</ecNumber>
    </recommendedName>
</protein>
<evidence type="ECO:0000256" key="18">
    <source>
        <dbReference type="ARBA" id="ARBA00048679"/>
    </source>
</evidence>